<reference evidence="1" key="1">
    <citation type="submission" date="2014-11" db="EMBL/GenBank/DDBJ databases">
        <authorList>
            <person name="Amaro Gonzalez C."/>
        </authorList>
    </citation>
    <scope>NUCLEOTIDE SEQUENCE</scope>
</reference>
<dbReference type="AlphaFoldDB" id="A0A0E9TYH7"/>
<reference evidence="1" key="2">
    <citation type="journal article" date="2015" name="Fish Shellfish Immunol.">
        <title>Early steps in the European eel (Anguilla anguilla)-Vibrio vulnificus interaction in the gills: Role of the RtxA13 toxin.</title>
        <authorList>
            <person name="Callol A."/>
            <person name="Pajuelo D."/>
            <person name="Ebbesson L."/>
            <person name="Teles M."/>
            <person name="MacKenzie S."/>
            <person name="Amaro C."/>
        </authorList>
    </citation>
    <scope>NUCLEOTIDE SEQUENCE</scope>
</reference>
<sequence>MALFSTQISLIYESHSNSI</sequence>
<evidence type="ECO:0000313" key="1">
    <source>
        <dbReference type="EMBL" id="JAH57758.1"/>
    </source>
</evidence>
<name>A0A0E9TYH7_ANGAN</name>
<organism evidence="1">
    <name type="scientific">Anguilla anguilla</name>
    <name type="common">European freshwater eel</name>
    <name type="synonym">Muraena anguilla</name>
    <dbReference type="NCBI Taxonomy" id="7936"/>
    <lineage>
        <taxon>Eukaryota</taxon>
        <taxon>Metazoa</taxon>
        <taxon>Chordata</taxon>
        <taxon>Craniata</taxon>
        <taxon>Vertebrata</taxon>
        <taxon>Euteleostomi</taxon>
        <taxon>Actinopterygii</taxon>
        <taxon>Neopterygii</taxon>
        <taxon>Teleostei</taxon>
        <taxon>Anguilliformes</taxon>
        <taxon>Anguillidae</taxon>
        <taxon>Anguilla</taxon>
    </lineage>
</organism>
<proteinExistence type="predicted"/>
<protein>
    <submittedName>
        <fullName evidence="1">Uncharacterized protein</fullName>
    </submittedName>
</protein>
<accession>A0A0E9TYH7</accession>
<dbReference type="EMBL" id="GBXM01050819">
    <property type="protein sequence ID" value="JAH57758.1"/>
    <property type="molecule type" value="Transcribed_RNA"/>
</dbReference>